<protein>
    <submittedName>
        <fullName evidence="7">Methionine--trna ligase</fullName>
    </submittedName>
</protein>
<evidence type="ECO:0000256" key="4">
    <source>
        <dbReference type="ARBA" id="ARBA00022917"/>
    </source>
</evidence>
<dbReference type="SUPFAM" id="SSF52374">
    <property type="entry name" value="Nucleotidylyl transferase"/>
    <property type="match status" value="1"/>
</dbReference>
<dbReference type="PANTHER" id="PTHR43326">
    <property type="entry name" value="METHIONYL-TRNA SYNTHETASE"/>
    <property type="match status" value="1"/>
</dbReference>
<keyword evidence="1 7" id="KW-0436">Ligase</keyword>
<evidence type="ECO:0000256" key="3">
    <source>
        <dbReference type="ARBA" id="ARBA00022840"/>
    </source>
</evidence>
<dbReference type="GO" id="GO:0005739">
    <property type="term" value="C:mitochondrion"/>
    <property type="evidence" value="ECO:0007669"/>
    <property type="project" value="TreeGrafter"/>
</dbReference>
<dbReference type="AlphaFoldDB" id="A0AAW0JED2"/>
<dbReference type="GO" id="GO:0005524">
    <property type="term" value="F:ATP binding"/>
    <property type="evidence" value="ECO:0007669"/>
    <property type="project" value="UniProtKB-KW"/>
</dbReference>
<evidence type="ECO:0000313" key="7">
    <source>
        <dbReference type="EMBL" id="KAK7825210.1"/>
    </source>
</evidence>
<dbReference type="InterPro" id="IPR015413">
    <property type="entry name" value="Methionyl/Leucyl_tRNA_Synth"/>
</dbReference>
<dbReference type="InterPro" id="IPR014729">
    <property type="entry name" value="Rossmann-like_a/b/a_fold"/>
</dbReference>
<organism evidence="7 8">
    <name type="scientific">Quercus suber</name>
    <name type="common">Cork oak</name>
    <dbReference type="NCBI Taxonomy" id="58331"/>
    <lineage>
        <taxon>Eukaryota</taxon>
        <taxon>Viridiplantae</taxon>
        <taxon>Streptophyta</taxon>
        <taxon>Embryophyta</taxon>
        <taxon>Tracheophyta</taxon>
        <taxon>Spermatophyta</taxon>
        <taxon>Magnoliopsida</taxon>
        <taxon>eudicotyledons</taxon>
        <taxon>Gunneridae</taxon>
        <taxon>Pentapetalae</taxon>
        <taxon>rosids</taxon>
        <taxon>fabids</taxon>
        <taxon>Fagales</taxon>
        <taxon>Fagaceae</taxon>
        <taxon>Quercus</taxon>
    </lineage>
</organism>
<keyword evidence="2" id="KW-0547">Nucleotide-binding</keyword>
<comment type="caution">
    <text evidence="7">The sequence shown here is derived from an EMBL/GenBank/DDBJ whole genome shotgun (WGS) entry which is preliminary data.</text>
</comment>
<keyword evidence="8" id="KW-1185">Reference proteome</keyword>
<keyword evidence="5" id="KW-0030">Aminoacyl-tRNA synthetase</keyword>
<evidence type="ECO:0000256" key="2">
    <source>
        <dbReference type="ARBA" id="ARBA00022741"/>
    </source>
</evidence>
<accession>A0AAW0JED2</accession>
<keyword evidence="4" id="KW-0648">Protein biosynthesis</keyword>
<dbReference type="Pfam" id="PF09334">
    <property type="entry name" value="tRNA-synt_1g"/>
    <property type="match status" value="1"/>
</dbReference>
<name>A0AAW0JED2_QUESU</name>
<dbReference type="Gene3D" id="3.40.50.620">
    <property type="entry name" value="HUPs"/>
    <property type="match status" value="1"/>
</dbReference>
<sequence>MKCAKLDQKWLKRFFSVSRASVYRGIPVPNDNKQTIYVWLDALLGYVSALSEYTGQADLQSAVSSGWPASLHLIKKCISIFYAYWKVRVSSHLIAVLNLLSLF</sequence>
<dbReference type="GO" id="GO:0004825">
    <property type="term" value="F:methionine-tRNA ligase activity"/>
    <property type="evidence" value="ECO:0007669"/>
    <property type="project" value="InterPro"/>
</dbReference>
<feature type="domain" description="Methionyl/Leucyl tRNA synthetase" evidence="6">
    <location>
        <begin position="8"/>
        <end position="83"/>
    </location>
</feature>
<gene>
    <name evidence="7" type="primary">OVA1_1</name>
    <name evidence="7" type="ORF">CFP56_033628</name>
</gene>
<reference evidence="7 8" key="1">
    <citation type="journal article" date="2018" name="Sci. Data">
        <title>The draft genome sequence of cork oak.</title>
        <authorList>
            <person name="Ramos A.M."/>
            <person name="Usie A."/>
            <person name="Barbosa P."/>
            <person name="Barros P.M."/>
            <person name="Capote T."/>
            <person name="Chaves I."/>
            <person name="Simoes F."/>
            <person name="Abreu I."/>
            <person name="Carrasquinho I."/>
            <person name="Faro C."/>
            <person name="Guimaraes J.B."/>
            <person name="Mendonca D."/>
            <person name="Nobrega F."/>
            <person name="Rodrigues L."/>
            <person name="Saibo N.J.M."/>
            <person name="Varela M.C."/>
            <person name="Egas C."/>
            <person name="Matos J."/>
            <person name="Miguel C.M."/>
            <person name="Oliveira M.M."/>
            <person name="Ricardo C.P."/>
            <person name="Goncalves S."/>
        </authorList>
    </citation>
    <scope>NUCLEOTIDE SEQUENCE [LARGE SCALE GENOMIC DNA]</scope>
    <source>
        <strain evidence="8">cv. HL8</strain>
    </source>
</reference>
<dbReference type="GO" id="GO:0006431">
    <property type="term" value="P:methionyl-tRNA aminoacylation"/>
    <property type="evidence" value="ECO:0007669"/>
    <property type="project" value="TreeGrafter"/>
</dbReference>
<evidence type="ECO:0000256" key="5">
    <source>
        <dbReference type="ARBA" id="ARBA00023146"/>
    </source>
</evidence>
<dbReference type="PANTHER" id="PTHR43326:SF1">
    <property type="entry name" value="METHIONINE--TRNA LIGASE, MITOCHONDRIAL"/>
    <property type="match status" value="1"/>
</dbReference>
<dbReference type="InterPro" id="IPR023457">
    <property type="entry name" value="Met-tRNA_synth_2"/>
</dbReference>
<dbReference type="Proteomes" id="UP000237347">
    <property type="component" value="Unassembled WGS sequence"/>
</dbReference>
<evidence type="ECO:0000313" key="8">
    <source>
        <dbReference type="Proteomes" id="UP000237347"/>
    </source>
</evidence>
<dbReference type="GO" id="GO:0009570">
    <property type="term" value="C:chloroplast stroma"/>
    <property type="evidence" value="ECO:0007669"/>
    <property type="project" value="TreeGrafter"/>
</dbReference>
<dbReference type="EMBL" id="PKMF04000581">
    <property type="protein sequence ID" value="KAK7825210.1"/>
    <property type="molecule type" value="Genomic_DNA"/>
</dbReference>
<dbReference type="Gene3D" id="2.170.220.10">
    <property type="match status" value="1"/>
</dbReference>
<proteinExistence type="predicted"/>
<evidence type="ECO:0000259" key="6">
    <source>
        <dbReference type="Pfam" id="PF09334"/>
    </source>
</evidence>
<evidence type="ECO:0000256" key="1">
    <source>
        <dbReference type="ARBA" id="ARBA00022598"/>
    </source>
</evidence>
<keyword evidence="3" id="KW-0067">ATP-binding</keyword>